<dbReference type="Proteomes" id="UP000755104">
    <property type="component" value="Unassembled WGS sequence"/>
</dbReference>
<evidence type="ECO:0000256" key="3">
    <source>
        <dbReference type="ARBA" id="ARBA00012721"/>
    </source>
</evidence>
<evidence type="ECO:0000313" key="9">
    <source>
        <dbReference type="Proteomes" id="UP000755104"/>
    </source>
</evidence>
<dbReference type="PANTHER" id="PTHR42945">
    <property type="entry name" value="HISTIDINE BIOSYNTHESIS BIFUNCTIONAL PROTEIN"/>
    <property type="match status" value="1"/>
</dbReference>
<evidence type="ECO:0000259" key="7">
    <source>
        <dbReference type="Pfam" id="PF01502"/>
    </source>
</evidence>
<evidence type="ECO:0000256" key="4">
    <source>
        <dbReference type="ARBA" id="ARBA00022605"/>
    </source>
</evidence>
<organism evidence="8 9">
    <name type="scientific">Qipengyuania qiaonensis</name>
    <dbReference type="NCBI Taxonomy" id="2867240"/>
    <lineage>
        <taxon>Bacteria</taxon>
        <taxon>Pseudomonadati</taxon>
        <taxon>Pseudomonadota</taxon>
        <taxon>Alphaproteobacteria</taxon>
        <taxon>Sphingomonadales</taxon>
        <taxon>Erythrobacteraceae</taxon>
        <taxon>Qipengyuania</taxon>
    </lineage>
</organism>
<comment type="catalytic activity">
    <reaction evidence="1">
        <text>1-(5-phospho-beta-D-ribosyl)-5'-AMP + H2O = 1-(5-phospho-beta-D-ribosyl)-5-[(5-phospho-beta-D-ribosylamino)methylideneamino]imidazole-4-carboxamide</text>
        <dbReference type="Rhea" id="RHEA:20049"/>
        <dbReference type="ChEBI" id="CHEBI:15377"/>
        <dbReference type="ChEBI" id="CHEBI:58435"/>
        <dbReference type="ChEBI" id="CHEBI:59457"/>
        <dbReference type="EC" id="3.5.4.19"/>
    </reaction>
</comment>
<gene>
    <name evidence="8" type="primary">hisI</name>
    <name evidence="8" type="ORF">K3174_02120</name>
</gene>
<keyword evidence="5 8" id="KW-0378">Hydrolase</keyword>
<keyword evidence="6" id="KW-0368">Histidine biosynthesis</keyword>
<dbReference type="EC" id="3.5.4.19" evidence="3"/>
<dbReference type="RefSeq" id="WP_221555241.1">
    <property type="nucleotide sequence ID" value="NZ_JAIGNO010000001.1"/>
</dbReference>
<proteinExistence type="predicted"/>
<dbReference type="InterPro" id="IPR002496">
    <property type="entry name" value="PRib_AMP_CycHydrolase_dom"/>
</dbReference>
<sequence length="123" mass="13590">MGEQTEREAGSTFVPKFDDKGLLSAVIVHDETREVLMVGFVDAEALAATLETGFAHFHSRSRGRLWKKGETSGNVLEVREILVDCDQDALVISCIPQGPTCHTGEHSCFYRVLENGVLQRVKT</sequence>
<accession>A0ABS7J1V1</accession>
<evidence type="ECO:0000256" key="5">
    <source>
        <dbReference type="ARBA" id="ARBA00022801"/>
    </source>
</evidence>
<protein>
    <recommendedName>
        <fullName evidence="3">phosphoribosyl-AMP cyclohydrolase</fullName>
        <ecNumber evidence="3">3.5.4.19</ecNumber>
    </recommendedName>
</protein>
<dbReference type="Gene3D" id="3.10.20.810">
    <property type="entry name" value="Phosphoribosyl-AMP cyclohydrolase"/>
    <property type="match status" value="1"/>
</dbReference>
<dbReference type="NCBIfam" id="NF000768">
    <property type="entry name" value="PRK00051.1"/>
    <property type="match status" value="1"/>
</dbReference>
<dbReference type="Pfam" id="PF01502">
    <property type="entry name" value="PRA-CH"/>
    <property type="match status" value="1"/>
</dbReference>
<evidence type="ECO:0000256" key="2">
    <source>
        <dbReference type="ARBA" id="ARBA00005169"/>
    </source>
</evidence>
<evidence type="ECO:0000313" key="8">
    <source>
        <dbReference type="EMBL" id="MBX7481313.1"/>
    </source>
</evidence>
<comment type="pathway">
    <text evidence="2">Amino-acid biosynthesis; L-histidine biosynthesis; L-histidine from 5-phospho-alpha-D-ribose 1-diphosphate: step 3/9.</text>
</comment>
<feature type="domain" description="Phosphoribosyl-AMP cyclohydrolase" evidence="7">
    <location>
        <begin position="37"/>
        <end position="110"/>
    </location>
</feature>
<dbReference type="InterPro" id="IPR038019">
    <property type="entry name" value="PRib_AMP_CycHydrolase_sf"/>
</dbReference>
<dbReference type="GO" id="GO:0004635">
    <property type="term" value="F:phosphoribosyl-AMP cyclohydrolase activity"/>
    <property type="evidence" value="ECO:0007669"/>
    <property type="project" value="UniProtKB-EC"/>
</dbReference>
<dbReference type="EMBL" id="JAIGNO010000001">
    <property type="protein sequence ID" value="MBX7481313.1"/>
    <property type="molecule type" value="Genomic_DNA"/>
</dbReference>
<reference evidence="8 9" key="1">
    <citation type="submission" date="2021-08" db="EMBL/GenBank/DDBJ databases">
        <title>Comparative Genomics Analysis of the Genus Qipengyuania Reveals Extensive Genetic Diversity and Metabolic Versatility, Including the Description of Fifteen Novel Species.</title>
        <authorList>
            <person name="Liu Y."/>
        </authorList>
    </citation>
    <scope>NUCLEOTIDE SEQUENCE [LARGE SCALE GENOMIC DNA]</scope>
    <source>
        <strain evidence="8 9">6D47A</strain>
    </source>
</reference>
<name>A0ABS7J1V1_9SPHN</name>
<dbReference type="PANTHER" id="PTHR42945:SF1">
    <property type="entry name" value="HISTIDINE BIOSYNTHESIS BIFUNCTIONAL PROTEIN HIS7"/>
    <property type="match status" value="1"/>
</dbReference>
<evidence type="ECO:0000256" key="1">
    <source>
        <dbReference type="ARBA" id="ARBA00000024"/>
    </source>
</evidence>
<evidence type="ECO:0000256" key="6">
    <source>
        <dbReference type="ARBA" id="ARBA00023102"/>
    </source>
</evidence>
<keyword evidence="9" id="KW-1185">Reference proteome</keyword>
<comment type="caution">
    <text evidence="8">The sequence shown here is derived from an EMBL/GenBank/DDBJ whole genome shotgun (WGS) entry which is preliminary data.</text>
</comment>
<keyword evidence="4" id="KW-0028">Amino-acid biosynthesis</keyword>
<dbReference type="SUPFAM" id="SSF141734">
    <property type="entry name" value="HisI-like"/>
    <property type="match status" value="1"/>
</dbReference>